<dbReference type="InterPro" id="IPR012808">
    <property type="entry name" value="CHP02453"/>
</dbReference>
<sequence length="222" mass="25470">MSSFQGFPRGLFEFFTELQADNSKVFWQTNKHRYEHDVRTPMHALLSELTDEFGPLRMFRPNRDVRFSTDKSPYKLWTGATSEARAVGGVGYYLEVSATGIVTGYGAMLMAPEQLRRYRAAIDNEKSGSQFEELVDSLAERSLSVSHGAEDPLKTAPRGYTADHPRIRHLRWKGAAVIQEWPKDDWMHSPRTLDAIRRVWHGADPLKSWLETHLGELPQEQH</sequence>
<evidence type="ECO:0000313" key="2">
    <source>
        <dbReference type="Proteomes" id="UP000234498"/>
    </source>
</evidence>
<accession>A0A2H1HSP3</accession>
<dbReference type="NCBIfam" id="TIGR02453">
    <property type="entry name" value="TIGR02453 family protein"/>
    <property type="match status" value="1"/>
</dbReference>
<dbReference type="InterPro" id="IPR015996">
    <property type="entry name" value="UCP028451"/>
</dbReference>
<dbReference type="OrthoDB" id="9794241at2"/>
<evidence type="ECO:0000313" key="1">
    <source>
        <dbReference type="EMBL" id="SMX65880.1"/>
    </source>
</evidence>
<dbReference type="AlphaFoldDB" id="A0A2H1HSP3"/>
<dbReference type="Pfam" id="PF09365">
    <property type="entry name" value="DUF2461"/>
    <property type="match status" value="1"/>
</dbReference>
<organism evidence="1 2">
    <name type="scientific">Brevibacterium linens</name>
    <dbReference type="NCBI Taxonomy" id="1703"/>
    <lineage>
        <taxon>Bacteria</taxon>
        <taxon>Bacillati</taxon>
        <taxon>Actinomycetota</taxon>
        <taxon>Actinomycetes</taxon>
        <taxon>Micrococcales</taxon>
        <taxon>Brevibacteriaceae</taxon>
        <taxon>Brevibacterium</taxon>
    </lineage>
</organism>
<gene>
    <name evidence="1" type="ORF">BLIN101_00477</name>
</gene>
<dbReference type="RefSeq" id="WP_101593574.1">
    <property type="nucleotide sequence ID" value="NZ_FXZA01000001.1"/>
</dbReference>
<dbReference type="PIRSF" id="PIRSF028451">
    <property type="entry name" value="UCP028451"/>
    <property type="match status" value="1"/>
</dbReference>
<dbReference type="PANTHER" id="PTHR36452">
    <property type="entry name" value="CHROMOSOME 12, WHOLE GENOME SHOTGUN SEQUENCE"/>
    <property type="match status" value="1"/>
</dbReference>
<dbReference type="PANTHER" id="PTHR36452:SF1">
    <property type="entry name" value="DUF2461 DOMAIN-CONTAINING PROTEIN"/>
    <property type="match status" value="1"/>
</dbReference>
<reference evidence="1 2" key="1">
    <citation type="submission" date="2017-03" db="EMBL/GenBank/DDBJ databases">
        <authorList>
            <person name="Afonso C.L."/>
            <person name="Miller P.J."/>
            <person name="Scott M.A."/>
            <person name="Spackman E."/>
            <person name="Goraichik I."/>
            <person name="Dimitrov K.M."/>
            <person name="Suarez D.L."/>
            <person name="Swayne D.E."/>
        </authorList>
    </citation>
    <scope>NUCLEOTIDE SEQUENCE [LARGE SCALE GENOMIC DNA]</scope>
    <source>
        <strain evidence="1 2">Mu101</strain>
    </source>
</reference>
<proteinExistence type="predicted"/>
<protein>
    <submittedName>
        <fullName evidence="1">TIGR02453 family protein</fullName>
    </submittedName>
</protein>
<dbReference type="Proteomes" id="UP000234498">
    <property type="component" value="Unassembled WGS sequence"/>
</dbReference>
<name>A0A2H1HSP3_BRELN</name>
<dbReference type="EMBL" id="FXZA01000001">
    <property type="protein sequence ID" value="SMX65880.1"/>
    <property type="molecule type" value="Genomic_DNA"/>
</dbReference>